<dbReference type="AlphaFoldDB" id="A0A0B0INZ2"/>
<accession>A0A0B0INZ2</accession>
<dbReference type="InterPro" id="IPR023631">
    <property type="entry name" value="Amidase_dom"/>
</dbReference>
<reference evidence="2 3" key="1">
    <citation type="submission" date="2014-09" db="EMBL/GenBank/DDBJ databases">
        <title>Genome sequencing and annotation of Bacillus Okhensis strain Kh10-101T.</title>
        <authorList>
            <person name="Prakash J.S."/>
        </authorList>
    </citation>
    <scope>NUCLEOTIDE SEQUENCE [LARGE SCALE GENOMIC DNA]</scope>
    <source>
        <strain evidence="3">Kh10-101T</strain>
    </source>
</reference>
<proteinExistence type="predicted"/>
<dbReference type="NCBIfam" id="NF005300">
    <property type="entry name" value="PRK06828.1"/>
    <property type="match status" value="1"/>
</dbReference>
<dbReference type="InterPro" id="IPR036928">
    <property type="entry name" value="AS_sf"/>
</dbReference>
<comment type="caution">
    <text evidence="2">The sequence shown here is derived from an EMBL/GenBank/DDBJ whole genome shotgun (WGS) entry which is preliminary data.</text>
</comment>
<organism evidence="2 3">
    <name type="scientific">Halalkalibacter okhensis</name>
    <dbReference type="NCBI Taxonomy" id="333138"/>
    <lineage>
        <taxon>Bacteria</taxon>
        <taxon>Bacillati</taxon>
        <taxon>Bacillota</taxon>
        <taxon>Bacilli</taxon>
        <taxon>Bacillales</taxon>
        <taxon>Bacillaceae</taxon>
        <taxon>Halalkalibacter</taxon>
    </lineage>
</organism>
<name>A0A0B0INZ2_9BACI</name>
<keyword evidence="2" id="KW-0378">Hydrolase</keyword>
<evidence type="ECO:0000259" key="1">
    <source>
        <dbReference type="Pfam" id="PF01425"/>
    </source>
</evidence>
<dbReference type="EC" id="3.5.1.4" evidence="2"/>
<dbReference type="PANTHER" id="PTHR42678:SF34">
    <property type="entry name" value="OS04G0183300 PROTEIN"/>
    <property type="match status" value="1"/>
</dbReference>
<dbReference type="Proteomes" id="UP000030832">
    <property type="component" value="Unassembled WGS sequence"/>
</dbReference>
<evidence type="ECO:0000313" key="2">
    <source>
        <dbReference type="EMBL" id="KHF41351.1"/>
    </source>
</evidence>
<dbReference type="PANTHER" id="PTHR42678">
    <property type="entry name" value="AMIDASE"/>
    <property type="match status" value="1"/>
</dbReference>
<dbReference type="SUPFAM" id="SSF75304">
    <property type="entry name" value="Amidase signature (AS) enzymes"/>
    <property type="match status" value="1"/>
</dbReference>
<feature type="domain" description="Amidase" evidence="1">
    <location>
        <begin position="36"/>
        <end position="471"/>
    </location>
</feature>
<sequence length="495" mass="53505">MVNPKLKEIEKNWLLQASIDEIQKKMDDNEVSARELVFIYLDRIARIDQSGPALNSVIEVNPDALHIANVLDLERANGKVRGPLHGIPVLLKDNIDTKDKLHTSAGSLALAEHFAKEDAFLVKQLREAGAIILGKTNMSEWAYFMSTENMPSGYSSRGGQVLNPYGPGKFDVGGSSSGSGAAIAAHLATVAVGTETSGSILSPSSQNSLVGIKPTVGLISRHGVIPISHTQDTAGPMARYVKDAVYLLVAMMGKDEQDVVTKSNPLSATSLLKALESPTLAGTRIGVARDPFFTQLTDEKNAILLQALETLKGGGAEVVDEVLIPSEKEKWTIDVLLYEFKANLNAYLQGISPNLPVHKLTDVIRFNQEDAKRRLKYGQSLLVKSDETSGTLTEVDYLNALQFDHYHSTENGIDAALAKDDLDILVFPNNLGAAIPAKAGYPSITVPAGYTEEGEPVGMTFTGKAFSEAKLIEAAAAFEKQTNVRKNPLFYDIMK</sequence>
<keyword evidence="3" id="KW-1185">Reference proteome</keyword>
<gene>
    <name evidence="2" type="ORF">LQ50_03705</name>
</gene>
<dbReference type="OrthoDB" id="9811471at2"/>
<dbReference type="eggNOG" id="COG0154">
    <property type="taxonomic scope" value="Bacteria"/>
</dbReference>
<dbReference type="Gene3D" id="3.90.1300.10">
    <property type="entry name" value="Amidase signature (AS) domain"/>
    <property type="match status" value="1"/>
</dbReference>
<dbReference type="RefSeq" id="WP_034626238.1">
    <property type="nucleotide sequence ID" value="NZ_JRJU01000003.1"/>
</dbReference>
<dbReference type="STRING" id="333138.LQ50_03705"/>
<dbReference type="GO" id="GO:0004040">
    <property type="term" value="F:amidase activity"/>
    <property type="evidence" value="ECO:0007669"/>
    <property type="project" value="UniProtKB-EC"/>
</dbReference>
<evidence type="ECO:0000313" key="3">
    <source>
        <dbReference type="Proteomes" id="UP000030832"/>
    </source>
</evidence>
<dbReference type="EMBL" id="JRJU01000003">
    <property type="protein sequence ID" value="KHF41351.1"/>
    <property type="molecule type" value="Genomic_DNA"/>
</dbReference>
<protein>
    <submittedName>
        <fullName evidence="2">Amidase</fullName>
        <ecNumber evidence="2">3.5.1.4</ecNumber>
    </submittedName>
</protein>
<dbReference type="Pfam" id="PF01425">
    <property type="entry name" value="Amidase"/>
    <property type="match status" value="1"/>
</dbReference>